<reference evidence="9" key="1">
    <citation type="journal article" date="2016" name="Nat. Genet.">
        <title>A high-quality carrot genome assembly provides new insights into carotenoid accumulation and asterid genome evolution.</title>
        <authorList>
            <person name="Iorizzo M."/>
            <person name="Ellison S."/>
            <person name="Senalik D."/>
            <person name="Zeng P."/>
            <person name="Satapoomin P."/>
            <person name="Huang J."/>
            <person name="Bowman M."/>
            <person name="Iovene M."/>
            <person name="Sanseverino W."/>
            <person name="Cavagnaro P."/>
            <person name="Yildiz M."/>
            <person name="Macko-Podgorni A."/>
            <person name="Moranska E."/>
            <person name="Grzebelus E."/>
            <person name="Grzebelus D."/>
            <person name="Ashrafi H."/>
            <person name="Zheng Z."/>
            <person name="Cheng S."/>
            <person name="Spooner D."/>
            <person name="Van Deynze A."/>
            <person name="Simon P."/>
        </authorList>
    </citation>
    <scope>NUCLEOTIDE SEQUENCE [LARGE SCALE GENOMIC DNA]</scope>
    <source>
        <tissue evidence="9">Leaf</tissue>
    </source>
</reference>
<evidence type="ECO:0000256" key="5">
    <source>
        <dbReference type="ARBA" id="ARBA00022827"/>
    </source>
</evidence>
<dbReference type="Gene3D" id="3.30.465.10">
    <property type="match status" value="1"/>
</dbReference>
<evidence type="ECO:0000256" key="4">
    <source>
        <dbReference type="ARBA" id="ARBA00022729"/>
    </source>
</evidence>
<comment type="similarity">
    <text evidence="2">Belongs to the oxygen-dependent FAD-linked oxidoreductase family.</text>
</comment>
<evidence type="ECO:0000313" key="9">
    <source>
        <dbReference type="EMBL" id="KZM84421.1"/>
    </source>
</evidence>
<keyword evidence="3" id="KW-0285">Flavoprotein</keyword>
<dbReference type="STRING" id="79200.A0A175YMR1"/>
<accession>A0A175YMR1</accession>
<reference evidence="10" key="2">
    <citation type="submission" date="2022-03" db="EMBL/GenBank/DDBJ databases">
        <title>Draft title - Genomic analysis of global carrot germplasm unveils the trajectory of domestication and the origin of high carotenoid orange carrot.</title>
        <authorList>
            <person name="Iorizzo M."/>
            <person name="Ellison S."/>
            <person name="Senalik D."/>
            <person name="Macko-Podgorni A."/>
            <person name="Grzebelus D."/>
            <person name="Bostan H."/>
            <person name="Rolling W."/>
            <person name="Curaba J."/>
            <person name="Simon P."/>
        </authorList>
    </citation>
    <scope>NUCLEOTIDE SEQUENCE</scope>
    <source>
        <tissue evidence="10">Leaf</tissue>
    </source>
</reference>
<dbReference type="InterPro" id="IPR016169">
    <property type="entry name" value="FAD-bd_PCMH_sub2"/>
</dbReference>
<gene>
    <name evidence="9" type="ORF">DCAR_028157</name>
    <name evidence="10" type="ORF">DCAR_0831247</name>
</gene>
<evidence type="ECO:0000256" key="3">
    <source>
        <dbReference type="ARBA" id="ARBA00022630"/>
    </source>
</evidence>
<dbReference type="InterPro" id="IPR016166">
    <property type="entry name" value="FAD-bd_PCMH"/>
</dbReference>
<comment type="cofactor">
    <cofactor evidence="1">
        <name>FAD</name>
        <dbReference type="ChEBI" id="CHEBI:57692"/>
    </cofactor>
</comment>
<dbReference type="Gene3D" id="3.40.462.20">
    <property type="match status" value="1"/>
</dbReference>
<evidence type="ECO:0000256" key="2">
    <source>
        <dbReference type="ARBA" id="ARBA00005466"/>
    </source>
</evidence>
<keyword evidence="4 7" id="KW-0732">Signal</keyword>
<evidence type="ECO:0000259" key="8">
    <source>
        <dbReference type="PROSITE" id="PS51387"/>
    </source>
</evidence>
<proteinExistence type="inferred from homology"/>
<dbReference type="Gramene" id="KZM84421">
    <property type="protein sequence ID" value="KZM84421"/>
    <property type="gene ID" value="DCAR_028157"/>
</dbReference>
<dbReference type="OMA" id="TEDCVET"/>
<dbReference type="Pfam" id="PF01565">
    <property type="entry name" value="FAD_binding_4"/>
    <property type="match status" value="1"/>
</dbReference>
<dbReference type="InterPro" id="IPR016167">
    <property type="entry name" value="FAD-bd_PCMH_sub1"/>
</dbReference>
<dbReference type="OrthoDB" id="415825at2759"/>
<dbReference type="InterPro" id="IPR006094">
    <property type="entry name" value="Oxid_FAD_bind_N"/>
</dbReference>
<dbReference type="SUPFAM" id="SSF56176">
    <property type="entry name" value="FAD-binding/transporter-associated domain-like"/>
    <property type="match status" value="1"/>
</dbReference>
<dbReference type="EMBL" id="CP093350">
    <property type="protein sequence ID" value="WOH11756.1"/>
    <property type="molecule type" value="Genomic_DNA"/>
</dbReference>
<dbReference type="Gene3D" id="3.30.43.10">
    <property type="entry name" value="Uridine Diphospho-n-acetylenolpyruvylglucosamine Reductase, domain 2"/>
    <property type="match status" value="1"/>
</dbReference>
<dbReference type="PANTHER" id="PTHR32448">
    <property type="entry name" value="OS08G0158400 PROTEIN"/>
    <property type="match status" value="1"/>
</dbReference>
<name>A0A175YMR1_DAUCS</name>
<keyword evidence="5" id="KW-0274">FAD</keyword>
<dbReference type="AlphaFoldDB" id="A0A175YMR1"/>
<dbReference type="Proteomes" id="UP000077755">
    <property type="component" value="Chromosome 8"/>
</dbReference>
<protein>
    <recommendedName>
        <fullName evidence="8">FAD-binding PCMH-type domain-containing protein</fullName>
    </recommendedName>
</protein>
<dbReference type="GO" id="GO:0071949">
    <property type="term" value="F:FAD binding"/>
    <property type="evidence" value="ECO:0007669"/>
    <property type="project" value="InterPro"/>
</dbReference>
<feature type="domain" description="FAD-binding PCMH-type" evidence="8">
    <location>
        <begin position="76"/>
        <end position="251"/>
    </location>
</feature>
<dbReference type="EMBL" id="LNRQ01000008">
    <property type="protein sequence ID" value="KZM84421.1"/>
    <property type="molecule type" value="Genomic_DNA"/>
</dbReference>
<sequence length="538" mass="59845">MKIFVSTSLPSLAYFLVIIVFSSVPTSSAADNFNDCLIEPHFVGITTAEVVYYPTNTSYTSIFQSSIQNLRFLSPSTPGPLAIVTPVDEAQIQIVLGCARDFAVQVRIRGNGHDMEGLSYRSPVPFLLIDLTNFREITIDVVNRTAWVQAGVTVSEFYYRIAEKSSALGFPGSTWPSVGIGGFLSGGGYGTLMRKFGLGADNVIDIRFMDKNGNIFTDKQSIGADVFWAVRGGIASNYGIVLAWKVQLVPVPATVTVFNVRRTLEQNATSLVHKYQSFAPSTDRNLFVRARITPENLNADGSQKTVAVYFQALYLGRASGVLKIMQNNFAELGLVKQDCLEMSWAKSALWFAGDVGFPKGDSLEQLLNRELAPKLYIKAKSDYVVEPISKNGLKQIWQRLMEMEQGATNLVMTPYGGKMSTFSEGATPFPHRIGNLYMLFQGVYWNGSTPVETQNSRLAWLRSLSNDLTPYVSSNPRRAYVNYNDLELGVVNSSYAEASTWGTRYFNNNFKRLVQIKNRMDAENFYLHEQSIPPFPLT</sequence>
<evidence type="ECO:0000256" key="1">
    <source>
        <dbReference type="ARBA" id="ARBA00001974"/>
    </source>
</evidence>
<dbReference type="Pfam" id="PF08031">
    <property type="entry name" value="BBE"/>
    <property type="match status" value="1"/>
</dbReference>
<evidence type="ECO:0000256" key="7">
    <source>
        <dbReference type="SAM" id="SignalP"/>
    </source>
</evidence>
<organism evidence="9">
    <name type="scientific">Daucus carota subsp. sativus</name>
    <name type="common">Carrot</name>
    <dbReference type="NCBI Taxonomy" id="79200"/>
    <lineage>
        <taxon>Eukaryota</taxon>
        <taxon>Viridiplantae</taxon>
        <taxon>Streptophyta</taxon>
        <taxon>Embryophyta</taxon>
        <taxon>Tracheophyta</taxon>
        <taxon>Spermatophyta</taxon>
        <taxon>Magnoliopsida</taxon>
        <taxon>eudicotyledons</taxon>
        <taxon>Gunneridae</taxon>
        <taxon>Pentapetalae</taxon>
        <taxon>asterids</taxon>
        <taxon>campanulids</taxon>
        <taxon>Apiales</taxon>
        <taxon>Apiaceae</taxon>
        <taxon>Apioideae</taxon>
        <taxon>Scandiceae</taxon>
        <taxon>Daucinae</taxon>
        <taxon>Daucus</taxon>
        <taxon>Daucus sect. Daucus</taxon>
    </lineage>
</organism>
<dbReference type="InterPro" id="IPR036318">
    <property type="entry name" value="FAD-bd_PCMH-like_sf"/>
</dbReference>
<dbReference type="PROSITE" id="PS51387">
    <property type="entry name" value="FAD_PCMH"/>
    <property type="match status" value="1"/>
</dbReference>
<dbReference type="InterPro" id="IPR012951">
    <property type="entry name" value="BBE"/>
</dbReference>
<feature type="signal peptide" evidence="7">
    <location>
        <begin position="1"/>
        <end position="30"/>
    </location>
</feature>
<keyword evidence="11" id="KW-1185">Reference proteome</keyword>
<keyword evidence="6" id="KW-0325">Glycoprotein</keyword>
<feature type="chain" id="PRO_5008044733" description="FAD-binding PCMH-type domain-containing protein" evidence="7">
    <location>
        <begin position="31"/>
        <end position="538"/>
    </location>
</feature>
<evidence type="ECO:0000313" key="11">
    <source>
        <dbReference type="Proteomes" id="UP000077755"/>
    </source>
</evidence>
<dbReference type="GO" id="GO:0016491">
    <property type="term" value="F:oxidoreductase activity"/>
    <property type="evidence" value="ECO:0007669"/>
    <property type="project" value="InterPro"/>
</dbReference>
<evidence type="ECO:0000256" key="6">
    <source>
        <dbReference type="ARBA" id="ARBA00023180"/>
    </source>
</evidence>
<dbReference type="KEGG" id="dcr:108198198"/>
<evidence type="ECO:0000313" key="10">
    <source>
        <dbReference type="EMBL" id="WOH11756.1"/>
    </source>
</evidence>